<organism evidence="2">
    <name type="scientific">Mesocestoides corti</name>
    <name type="common">Flatworm</name>
    <dbReference type="NCBI Taxonomy" id="53468"/>
    <lineage>
        <taxon>Eukaryota</taxon>
        <taxon>Metazoa</taxon>
        <taxon>Spiralia</taxon>
        <taxon>Lophotrochozoa</taxon>
        <taxon>Platyhelminthes</taxon>
        <taxon>Cestoda</taxon>
        <taxon>Eucestoda</taxon>
        <taxon>Cyclophyllidea</taxon>
        <taxon>Mesocestoididae</taxon>
        <taxon>Mesocestoides</taxon>
    </lineage>
</organism>
<dbReference type="PANTHER" id="PTHR45615">
    <property type="entry name" value="MYOSIN HEAVY CHAIN, NON-MUSCLE"/>
    <property type="match status" value="1"/>
</dbReference>
<evidence type="ECO:0000256" key="1">
    <source>
        <dbReference type="SAM" id="Coils"/>
    </source>
</evidence>
<dbReference type="GO" id="GO:0000146">
    <property type="term" value="F:microfilament motor activity"/>
    <property type="evidence" value="ECO:0007669"/>
    <property type="project" value="TreeGrafter"/>
</dbReference>
<keyword evidence="1" id="KW-0175">Coiled coil</keyword>
<dbReference type="WBParaSite" id="MCU_001436-RA">
    <property type="protein sequence ID" value="MCU_001436-RA"/>
    <property type="gene ID" value="MCU_001436"/>
</dbReference>
<feature type="coiled-coil region" evidence="1">
    <location>
        <begin position="654"/>
        <end position="692"/>
    </location>
</feature>
<dbReference type="SMART" id="SM00150">
    <property type="entry name" value="SPEC"/>
    <property type="match status" value="4"/>
</dbReference>
<dbReference type="GO" id="GO:0016460">
    <property type="term" value="C:myosin II complex"/>
    <property type="evidence" value="ECO:0007669"/>
    <property type="project" value="TreeGrafter"/>
</dbReference>
<dbReference type="InterPro" id="IPR002017">
    <property type="entry name" value="Spectrin_repeat"/>
</dbReference>
<protein>
    <submittedName>
        <fullName evidence="2">Titin</fullName>
    </submittedName>
</protein>
<dbReference type="GO" id="GO:0032982">
    <property type="term" value="C:myosin filament"/>
    <property type="evidence" value="ECO:0007669"/>
    <property type="project" value="TreeGrafter"/>
</dbReference>
<accession>A0A5K3EL91</accession>
<dbReference type="GO" id="GO:0005737">
    <property type="term" value="C:cytoplasm"/>
    <property type="evidence" value="ECO:0007669"/>
    <property type="project" value="TreeGrafter"/>
</dbReference>
<dbReference type="Pfam" id="PF00435">
    <property type="entry name" value="Spectrin"/>
    <property type="match status" value="1"/>
</dbReference>
<name>A0A5K3EL91_MESCO</name>
<dbReference type="GO" id="GO:0051015">
    <property type="term" value="F:actin filament binding"/>
    <property type="evidence" value="ECO:0007669"/>
    <property type="project" value="TreeGrafter"/>
</dbReference>
<dbReference type="AlphaFoldDB" id="A0A5K3EL91"/>
<proteinExistence type="predicted"/>
<evidence type="ECO:0000313" key="2">
    <source>
        <dbReference type="WBParaSite" id="MCU_001436-RA"/>
    </source>
</evidence>
<dbReference type="InterPro" id="IPR013783">
    <property type="entry name" value="Ig-like_fold"/>
</dbReference>
<dbReference type="Gene3D" id="2.60.40.10">
    <property type="entry name" value="Immunoglobulins"/>
    <property type="match status" value="1"/>
</dbReference>
<dbReference type="PANTHER" id="PTHR45615:SF40">
    <property type="entry name" value="MYOSIN HEAVY CHAIN, NON-MUSCLE"/>
    <property type="match status" value="1"/>
</dbReference>
<sequence length="1191" mass="134004">MSDREDSSTQSSSEFSDNFPSTTTISTIAVQAGQSKIILAVLRCGAWIKVRIQCMEPDLYDIGSSCTSVEVRGLLEQHATLVSKLAAKQEHISELLTRAEEMVSQQPTEGQARVYSAMSASLNKAWRELLDVLGNRGHLLHLVVECFENAENVHAAVARIIEASTSGEWGDSVESVKRLIEEHEALKQMELLQPSQGMLEAANGAIDLLTRMAARTGQTPESGLSRTSAETRERIAAVTGDANEARRLAETAWERRARLLQLRLTVVRLETEHEQVVDWFAKVGEPQLAAALSGSSLQECKAAMEALVSLAADAREYQHVNSRLVRQAQQLSLPRGESDAESDMLMQSAHRDLVNRFATSEKYIWEFMDRIESRRRCLQASIIFFSEAKVLLENLGILEREIDAAKSRQEIRVDLFQRLTELEMRVPGLREILIDLRSRVDERPSAASLNLTPTVPLGRPVSPLTSSADAAMSANLNEIDETIKRCRMACSGLVERDAKDRQLREIDNNLTALWRWTEETIHRVLETNQSPGTTISSVSDFEDLHRRLDRQMTSHDHQLSNLQTLISSLPASAEKQSFQQRLDEITEIWTRYRRTITIRLRTANELSRLLKRIREDECYYLAVNDRLKSMATGIPLLQGHVNLHESQPLKEGEIARIQADLMDVQSRLESQQEALKQALEELSREGDKAIINKETQNFYRSQIQLNIERLSHLQEQLNNVQSTRQIWLSWSDKWNDFTNSARKLDEAIANSRARMARTPLPRSGPAAEAALAEHTRDGEHITQLIAEVNAKANTLASLVGAEPAGADAPSRVRRYTEVPYATPGPGEIELAKSVRSELCVATVGLEQRSSDWENIYCARKHALEEQISRTTELDTLERDLQEAETELRRIIFTVNLETPLPQVEHAYESLHNLELRIPELQGRVRSTAFLPGMKPVRAPSDLLEISSPDVTTLEEKHEQLDSRVSNLAAEAAKCRSEINLTLQLLRAVRDAENQLTSLTMELSRSSDQLRHLAPDDQMQMRQLVSDLETQLDNVEQYAQQHVPQLQALAEQFPGDDARKKVQPIVARFRDSAQAMSELAQNVRVRSEQFVDLVRLQGPLVQAVETIRSHQMVTPQPGPPKILKPLPNMHVAEGTRVILDTTFDAGIPQGYSMAVDIEGTWYKDGIPVTSPDYRTKMDHHSASLEIEETFGD</sequence>
<reference evidence="2" key="1">
    <citation type="submission" date="2019-11" db="UniProtKB">
        <authorList>
            <consortium name="WormBaseParasite"/>
        </authorList>
    </citation>
    <scope>IDENTIFICATION</scope>
</reference>
<dbReference type="SUPFAM" id="SSF46966">
    <property type="entry name" value="Spectrin repeat"/>
    <property type="match status" value="2"/>
</dbReference>
<dbReference type="InterPro" id="IPR018159">
    <property type="entry name" value="Spectrin/alpha-actinin"/>
</dbReference>
<feature type="coiled-coil region" evidence="1">
    <location>
        <begin position="950"/>
        <end position="1040"/>
    </location>
</feature>
<dbReference type="Gene3D" id="1.20.58.60">
    <property type="match status" value="3"/>
</dbReference>